<feature type="compositionally biased region" description="Gly residues" evidence="1">
    <location>
        <begin position="369"/>
        <end position="381"/>
    </location>
</feature>
<dbReference type="RefSeq" id="WP_301664765.1">
    <property type="nucleotide sequence ID" value="NZ_VCYH01000008.1"/>
</dbReference>
<gene>
    <name evidence="3" type="ORF">FGU65_11995</name>
</gene>
<feature type="transmembrane region" description="Helical" evidence="2">
    <location>
        <begin position="435"/>
        <end position="457"/>
    </location>
</feature>
<proteinExistence type="predicted"/>
<reference evidence="3" key="1">
    <citation type="submission" date="2019-05" db="EMBL/GenBank/DDBJ databases">
        <title>Methanoculleus sp. FWC-SCC1, a methanogenic archaeon isolated from deep marine cold seep.</title>
        <authorList>
            <person name="Chen Y.-W."/>
            <person name="Chen S.-C."/>
            <person name="Teng N.-H."/>
            <person name="Lai M.-C."/>
        </authorList>
    </citation>
    <scope>NUCLEOTIDE SEQUENCE</scope>
    <source>
        <strain evidence="3">FWC-SCC1</strain>
    </source>
</reference>
<evidence type="ECO:0000256" key="1">
    <source>
        <dbReference type="SAM" id="MobiDB-lite"/>
    </source>
</evidence>
<name>A0ABT8MCE3_9EURY</name>
<feature type="compositionally biased region" description="Low complexity" evidence="1">
    <location>
        <begin position="392"/>
        <end position="411"/>
    </location>
</feature>
<accession>A0ABT8MCE3</accession>
<comment type="caution">
    <text evidence="3">The sequence shown here is derived from an EMBL/GenBank/DDBJ whole genome shotgun (WGS) entry which is preliminary data.</text>
</comment>
<keyword evidence="2" id="KW-0472">Membrane</keyword>
<dbReference type="EMBL" id="VCYH01000008">
    <property type="protein sequence ID" value="MDN7025603.1"/>
    <property type="molecule type" value="Genomic_DNA"/>
</dbReference>
<evidence type="ECO:0000313" key="3">
    <source>
        <dbReference type="EMBL" id="MDN7025603.1"/>
    </source>
</evidence>
<keyword evidence="2" id="KW-1133">Transmembrane helix</keyword>
<feature type="region of interest" description="Disordered" evidence="1">
    <location>
        <begin position="363"/>
        <end position="411"/>
    </location>
</feature>
<sequence length="460" mass="46212">MNCRPIITIFLLLLLAGVAAAESMPVIPAQYQGCAAIDGGDAPTGTVIVAKINWNERGRFTLTEPGVFPSRLIVRATEFDFVASDAPTVTFWAGANRANLEVPYVPGDARTLDLAFTTGSGGDGADAPIASGDVSFAPGGLETTTAGGKQQVTINRQNTTANVTTSGNRIVMQDTGGGWEEIVIETEGEPAVGETTVAGTVAGVSGRTSPVSANVDATVGTASAQISVNMSEMPPSGAQLTTTIAREPDPAAQSAFLLTAQQSGSGITDVAYVMNVQKTNVANAGDGGVITAATIRMTVSPAWVTAVGGIENVVIMRQADDGTTSALATTLVGTDGAGNYVFEALSPNGLSVFALIGTSTVSPTPTTPSGGGGSGGGGGSTGRSSFEYNPDATVTTPATTPVSSEATAAATPSAQQTAASAVAAAEATTASGGSWFPLQIPIPAWVPVLALGLLFLLRRR</sequence>
<keyword evidence="2" id="KW-0812">Transmembrane</keyword>
<evidence type="ECO:0000256" key="2">
    <source>
        <dbReference type="SAM" id="Phobius"/>
    </source>
</evidence>
<evidence type="ECO:0000313" key="4">
    <source>
        <dbReference type="Proteomes" id="UP001168338"/>
    </source>
</evidence>
<keyword evidence="4" id="KW-1185">Reference proteome</keyword>
<organism evidence="3 4">
    <name type="scientific">Methanoculleus frigidifontis</name>
    <dbReference type="NCBI Taxonomy" id="2584085"/>
    <lineage>
        <taxon>Archaea</taxon>
        <taxon>Methanobacteriati</taxon>
        <taxon>Methanobacteriota</taxon>
        <taxon>Stenosarchaea group</taxon>
        <taxon>Methanomicrobia</taxon>
        <taxon>Methanomicrobiales</taxon>
        <taxon>Methanomicrobiaceae</taxon>
        <taxon>Methanoculleus</taxon>
    </lineage>
</organism>
<protein>
    <submittedName>
        <fullName evidence="3">Uncharacterized protein</fullName>
    </submittedName>
</protein>
<dbReference type="Proteomes" id="UP001168338">
    <property type="component" value="Unassembled WGS sequence"/>
</dbReference>